<dbReference type="NCBIfam" id="TIGR02829">
    <property type="entry name" value="spore_III_AE"/>
    <property type="match status" value="1"/>
</dbReference>
<feature type="transmembrane region" description="Helical" evidence="1">
    <location>
        <begin position="356"/>
        <end position="381"/>
    </location>
</feature>
<dbReference type="InterPro" id="IPR014194">
    <property type="entry name" value="Spore_III_AE"/>
</dbReference>
<dbReference type="STRING" id="28034.BFX07_11850"/>
<feature type="transmembrane region" description="Helical" evidence="1">
    <location>
        <begin position="166"/>
        <end position="193"/>
    </location>
</feature>
<evidence type="ECO:0000256" key="1">
    <source>
        <dbReference type="SAM" id="Phobius"/>
    </source>
</evidence>
<protein>
    <submittedName>
        <fullName evidence="3">Stage III sporulation protein AE</fullName>
    </submittedName>
</protein>
<feature type="transmembrane region" description="Helical" evidence="1">
    <location>
        <begin position="99"/>
        <end position="117"/>
    </location>
</feature>
<keyword evidence="2" id="KW-0732">Signal</keyword>
<feature type="transmembrane region" description="Helical" evidence="1">
    <location>
        <begin position="129"/>
        <end position="154"/>
    </location>
</feature>
<keyword evidence="1" id="KW-0472">Membrane</keyword>
<evidence type="ECO:0000313" key="3">
    <source>
        <dbReference type="EMBL" id="SMC06168.1"/>
    </source>
</evidence>
<keyword evidence="4" id="KW-1185">Reference proteome</keyword>
<sequence length="387" mass="40680">MLKRLWIWIVAMGMIAGLSPAVYAQGIDTLVQHQAQSVNTQSLDHQISQLVNPYPQIHIPTVSEMASDLLHHKNPFPLKTLLSAMGQAIAGDLAQEGRVLGVIFLLSVLAAILARLTQSIDGAGRIAELSEMVVVSALILIALHAFGVALSMVHHLLTDVVHLMEALIPLLVVLMAGSGAVASAGIFHPVMMLTVNLVAVLTRSWVLPLVLLATIVDLVGHWLPNFSLKNLALLLRQTGLTLLGGLMTLFLGVMAVEGSAGSVADGVTLRTGKFLANTFVPVVGKAFSDAMEAVLGSSMLLKNAVSVVGALTIIVLVAFPLIKLFIMMVLYRLGAAATEPLGVSGVNKTLETMATAAGWLLAITGSVALMFFLMITVVVTASNGVGL</sequence>
<accession>A0A1W1WIN1</accession>
<feature type="transmembrane region" description="Helical" evidence="1">
    <location>
        <begin position="235"/>
        <end position="256"/>
    </location>
</feature>
<dbReference type="AlphaFoldDB" id="A0A1W1WIN1"/>
<gene>
    <name evidence="3" type="ORF">SAMN00768000_2670</name>
</gene>
<feature type="chain" id="PRO_5038578976" evidence="2">
    <location>
        <begin position="25"/>
        <end position="387"/>
    </location>
</feature>
<proteinExistence type="predicted"/>
<dbReference type="Pfam" id="PF09546">
    <property type="entry name" value="Spore_III_AE"/>
    <property type="match status" value="1"/>
</dbReference>
<evidence type="ECO:0000256" key="2">
    <source>
        <dbReference type="SAM" id="SignalP"/>
    </source>
</evidence>
<dbReference type="OrthoDB" id="1706761at2"/>
<feature type="signal peptide" evidence="2">
    <location>
        <begin position="1"/>
        <end position="24"/>
    </location>
</feature>
<dbReference type="EMBL" id="FWWY01000001">
    <property type="protein sequence ID" value="SMC06168.1"/>
    <property type="molecule type" value="Genomic_DNA"/>
</dbReference>
<dbReference type="Proteomes" id="UP000192660">
    <property type="component" value="Unassembled WGS sequence"/>
</dbReference>
<feature type="transmembrane region" description="Helical" evidence="1">
    <location>
        <begin position="205"/>
        <end position="223"/>
    </location>
</feature>
<evidence type="ECO:0000313" key="4">
    <source>
        <dbReference type="Proteomes" id="UP000192660"/>
    </source>
</evidence>
<organism evidence="3 4">
    <name type="scientific">Sulfobacillus thermosulfidooxidans (strain DSM 9293 / VKM B-1269 / AT-1)</name>
    <dbReference type="NCBI Taxonomy" id="929705"/>
    <lineage>
        <taxon>Bacteria</taxon>
        <taxon>Bacillati</taxon>
        <taxon>Bacillota</taxon>
        <taxon>Clostridia</taxon>
        <taxon>Eubacteriales</taxon>
        <taxon>Clostridiales Family XVII. Incertae Sedis</taxon>
        <taxon>Sulfobacillus</taxon>
    </lineage>
</organism>
<feature type="transmembrane region" description="Helical" evidence="1">
    <location>
        <begin position="307"/>
        <end position="331"/>
    </location>
</feature>
<keyword evidence="1" id="KW-0812">Transmembrane</keyword>
<name>A0A1W1WIN1_SULTA</name>
<keyword evidence="1" id="KW-1133">Transmembrane helix</keyword>
<dbReference type="RefSeq" id="WP_020373300.1">
    <property type="nucleotide sequence ID" value="NZ_FWWY01000001.1"/>
</dbReference>
<reference evidence="4" key="1">
    <citation type="submission" date="2017-04" db="EMBL/GenBank/DDBJ databases">
        <authorList>
            <person name="Varghese N."/>
            <person name="Submissions S."/>
        </authorList>
    </citation>
    <scope>NUCLEOTIDE SEQUENCE [LARGE SCALE GENOMIC DNA]</scope>
    <source>
        <strain evidence="4">DSM 9293</strain>
    </source>
</reference>